<dbReference type="Pfam" id="PF01063">
    <property type="entry name" value="Aminotran_4"/>
    <property type="match status" value="1"/>
</dbReference>
<evidence type="ECO:0000256" key="7">
    <source>
        <dbReference type="ARBA" id="ARBA00022898"/>
    </source>
</evidence>
<comment type="pathway">
    <text evidence="2">Amino-acid biosynthesis; L-isoleucine biosynthesis; L-isoleucine from 2-oxobutanoate: step 4/4.</text>
</comment>
<evidence type="ECO:0000256" key="5">
    <source>
        <dbReference type="ARBA" id="ARBA00009320"/>
    </source>
</evidence>
<evidence type="ECO:0000256" key="3">
    <source>
        <dbReference type="ARBA" id="ARBA00004931"/>
    </source>
</evidence>
<evidence type="ECO:0000256" key="8">
    <source>
        <dbReference type="ARBA" id="ARBA00048212"/>
    </source>
</evidence>
<dbReference type="PROSITE" id="PS00770">
    <property type="entry name" value="AA_TRANSFER_CLASS_4"/>
    <property type="match status" value="1"/>
</dbReference>
<protein>
    <recommendedName>
        <fullName evidence="6">branched-chain-amino-acid transaminase</fullName>
        <ecNumber evidence="6">2.6.1.42</ecNumber>
    </recommendedName>
</protein>
<dbReference type="GO" id="GO:0046394">
    <property type="term" value="P:carboxylic acid biosynthetic process"/>
    <property type="evidence" value="ECO:0007669"/>
    <property type="project" value="UniProtKB-ARBA"/>
</dbReference>
<evidence type="ECO:0000256" key="9">
    <source>
        <dbReference type="ARBA" id="ARBA00048798"/>
    </source>
</evidence>
<evidence type="ECO:0000256" key="12">
    <source>
        <dbReference type="RuleBase" id="RU004516"/>
    </source>
</evidence>
<dbReference type="RefSeq" id="WP_148591951.1">
    <property type="nucleotide sequence ID" value="NZ_CP042997.1"/>
</dbReference>
<keyword evidence="7 12" id="KW-0663">Pyridoxal phosphate</keyword>
<dbReference type="GO" id="GO:0052656">
    <property type="term" value="F:L-isoleucine-2-oxoglutarate transaminase activity"/>
    <property type="evidence" value="ECO:0007669"/>
    <property type="project" value="RHEA"/>
</dbReference>
<organism evidence="13 14">
    <name type="scientific">Aquisphaera giovannonii</name>
    <dbReference type="NCBI Taxonomy" id="406548"/>
    <lineage>
        <taxon>Bacteria</taxon>
        <taxon>Pseudomonadati</taxon>
        <taxon>Planctomycetota</taxon>
        <taxon>Planctomycetia</taxon>
        <taxon>Isosphaerales</taxon>
        <taxon>Isosphaeraceae</taxon>
        <taxon>Aquisphaera</taxon>
    </lineage>
</organism>
<dbReference type="PANTHER" id="PTHR42743:SF11">
    <property type="entry name" value="AMINODEOXYCHORISMATE LYASE"/>
    <property type="match status" value="1"/>
</dbReference>
<comment type="catalytic activity">
    <reaction evidence="9">
        <text>L-isoleucine + 2-oxoglutarate = (S)-3-methyl-2-oxopentanoate + L-glutamate</text>
        <dbReference type="Rhea" id="RHEA:24801"/>
        <dbReference type="ChEBI" id="CHEBI:16810"/>
        <dbReference type="ChEBI" id="CHEBI:29985"/>
        <dbReference type="ChEBI" id="CHEBI:35146"/>
        <dbReference type="ChEBI" id="CHEBI:58045"/>
        <dbReference type="EC" id="2.6.1.42"/>
    </reaction>
</comment>
<evidence type="ECO:0000313" key="14">
    <source>
        <dbReference type="Proteomes" id="UP000324233"/>
    </source>
</evidence>
<evidence type="ECO:0000313" key="13">
    <source>
        <dbReference type="EMBL" id="QEH32630.1"/>
    </source>
</evidence>
<accession>A0A5B9VYD6</accession>
<evidence type="ECO:0000256" key="2">
    <source>
        <dbReference type="ARBA" id="ARBA00004824"/>
    </source>
</evidence>
<keyword evidence="13" id="KW-0808">Transferase</keyword>
<dbReference type="InterPro" id="IPR018300">
    <property type="entry name" value="Aminotrans_IV_CS"/>
</dbReference>
<keyword evidence="14" id="KW-1185">Reference proteome</keyword>
<dbReference type="InterPro" id="IPR036038">
    <property type="entry name" value="Aminotransferase-like"/>
</dbReference>
<dbReference type="KEGG" id="agv:OJF2_11090"/>
<dbReference type="Gene3D" id="3.20.10.10">
    <property type="entry name" value="D-amino Acid Aminotransferase, subunit A, domain 2"/>
    <property type="match status" value="1"/>
</dbReference>
<evidence type="ECO:0000256" key="1">
    <source>
        <dbReference type="ARBA" id="ARBA00001933"/>
    </source>
</evidence>
<dbReference type="GO" id="GO:0052654">
    <property type="term" value="F:L-leucine-2-oxoglutarate transaminase activity"/>
    <property type="evidence" value="ECO:0007669"/>
    <property type="project" value="RHEA"/>
</dbReference>
<dbReference type="InterPro" id="IPR001544">
    <property type="entry name" value="Aminotrans_IV"/>
</dbReference>
<dbReference type="OrthoDB" id="9805628at2"/>
<dbReference type="PANTHER" id="PTHR42743">
    <property type="entry name" value="AMINO-ACID AMINOTRANSFERASE"/>
    <property type="match status" value="1"/>
</dbReference>
<dbReference type="SUPFAM" id="SSF56752">
    <property type="entry name" value="D-aminoacid aminotransferase-like PLP-dependent enzymes"/>
    <property type="match status" value="1"/>
</dbReference>
<proteinExistence type="inferred from homology"/>
<dbReference type="AlphaFoldDB" id="A0A5B9VYD6"/>
<keyword evidence="13" id="KW-0032">Aminotransferase</keyword>
<comment type="catalytic activity">
    <reaction evidence="8">
        <text>L-valine + 2-oxoglutarate = 3-methyl-2-oxobutanoate + L-glutamate</text>
        <dbReference type="Rhea" id="RHEA:24813"/>
        <dbReference type="ChEBI" id="CHEBI:11851"/>
        <dbReference type="ChEBI" id="CHEBI:16810"/>
        <dbReference type="ChEBI" id="CHEBI:29985"/>
        <dbReference type="ChEBI" id="CHEBI:57762"/>
        <dbReference type="EC" id="2.6.1.42"/>
    </reaction>
</comment>
<dbReference type="EMBL" id="CP042997">
    <property type="protein sequence ID" value="QEH32630.1"/>
    <property type="molecule type" value="Genomic_DNA"/>
</dbReference>
<dbReference type="GO" id="GO:0052655">
    <property type="term" value="F:L-valine-2-oxoglutarate transaminase activity"/>
    <property type="evidence" value="ECO:0007669"/>
    <property type="project" value="RHEA"/>
</dbReference>
<evidence type="ECO:0000256" key="4">
    <source>
        <dbReference type="ARBA" id="ARBA00005072"/>
    </source>
</evidence>
<evidence type="ECO:0000256" key="6">
    <source>
        <dbReference type="ARBA" id="ARBA00013053"/>
    </source>
</evidence>
<dbReference type="InterPro" id="IPR043132">
    <property type="entry name" value="BCAT-like_C"/>
</dbReference>
<dbReference type="EC" id="2.6.1.42" evidence="6"/>
<comment type="pathway">
    <text evidence="4">Amino-acid biosynthesis; L-leucine biosynthesis; L-leucine from 3-methyl-2-oxobutanoate: step 4/4.</text>
</comment>
<comment type="catalytic activity">
    <reaction evidence="10">
        <text>L-leucine + 2-oxoglutarate = 4-methyl-2-oxopentanoate + L-glutamate</text>
        <dbReference type="Rhea" id="RHEA:18321"/>
        <dbReference type="ChEBI" id="CHEBI:16810"/>
        <dbReference type="ChEBI" id="CHEBI:17865"/>
        <dbReference type="ChEBI" id="CHEBI:29985"/>
        <dbReference type="ChEBI" id="CHEBI:57427"/>
        <dbReference type="EC" id="2.6.1.42"/>
    </reaction>
</comment>
<dbReference type="Proteomes" id="UP000324233">
    <property type="component" value="Chromosome"/>
</dbReference>
<comment type="cofactor">
    <cofactor evidence="1 12">
        <name>pyridoxal 5'-phosphate</name>
        <dbReference type="ChEBI" id="CHEBI:597326"/>
    </cofactor>
</comment>
<evidence type="ECO:0000256" key="11">
    <source>
        <dbReference type="RuleBase" id="RU004106"/>
    </source>
</evidence>
<comment type="pathway">
    <text evidence="3">Amino-acid biosynthesis; L-valine biosynthesis; L-valine from pyruvate: step 4/4.</text>
</comment>
<comment type="similarity">
    <text evidence="5 11">Belongs to the class-IV pyridoxal-phosphate-dependent aminotransferase family.</text>
</comment>
<dbReference type="InterPro" id="IPR050571">
    <property type="entry name" value="Class-IV_PLP-Dep_Aminotrnsfr"/>
</dbReference>
<gene>
    <name evidence="13" type="primary">ilvE_1</name>
    <name evidence="13" type="ORF">OJF2_11090</name>
</gene>
<name>A0A5B9VYD6_9BACT</name>
<evidence type="ECO:0000256" key="10">
    <source>
        <dbReference type="ARBA" id="ARBA00049229"/>
    </source>
</evidence>
<sequence>MIWHSGEILPDDALRVSILDRTFEHGLGLFETFRTWDGRPTLLPRHMKRLACSARTLGLPLDPADLPDAGAVRALIDSDRSIPAGADAVLRVTLSGGLSPDGGGTLWMRAMPLPPPAPDSGCVLGPTHAARTDPLVEHKTLNYWPNRLAYDRARSQGCDESVAISPDGFVWEGSRTNLFVVADDQLLTPPCAGKALPGIMRVLVLERAGALGLDVREAPLGLFDPTFRPEEIFLTNSVRAILPVAAWGDARYPAPGPTTERLRRDVLHWLESLSH</sequence>
<dbReference type="InterPro" id="IPR043131">
    <property type="entry name" value="BCAT-like_N"/>
</dbReference>
<dbReference type="Gene3D" id="3.30.470.10">
    <property type="match status" value="1"/>
</dbReference>
<reference evidence="13 14" key="1">
    <citation type="submission" date="2019-08" db="EMBL/GenBank/DDBJ databases">
        <title>Deep-cultivation of Planctomycetes and their phenomic and genomic characterization uncovers novel biology.</title>
        <authorList>
            <person name="Wiegand S."/>
            <person name="Jogler M."/>
            <person name="Boedeker C."/>
            <person name="Pinto D."/>
            <person name="Vollmers J."/>
            <person name="Rivas-Marin E."/>
            <person name="Kohn T."/>
            <person name="Peeters S.H."/>
            <person name="Heuer A."/>
            <person name="Rast P."/>
            <person name="Oberbeckmann S."/>
            <person name="Bunk B."/>
            <person name="Jeske O."/>
            <person name="Meyerdierks A."/>
            <person name="Storesund J.E."/>
            <person name="Kallscheuer N."/>
            <person name="Luecker S."/>
            <person name="Lage O.M."/>
            <person name="Pohl T."/>
            <person name="Merkel B.J."/>
            <person name="Hornburger P."/>
            <person name="Mueller R.-W."/>
            <person name="Bruemmer F."/>
            <person name="Labrenz M."/>
            <person name="Spormann A.M."/>
            <person name="Op den Camp H."/>
            <person name="Overmann J."/>
            <person name="Amann R."/>
            <person name="Jetten M.S.M."/>
            <person name="Mascher T."/>
            <person name="Medema M.H."/>
            <person name="Devos D.P."/>
            <person name="Kaster A.-K."/>
            <person name="Ovreas L."/>
            <person name="Rohde M."/>
            <person name="Galperin M.Y."/>
            <person name="Jogler C."/>
        </authorList>
    </citation>
    <scope>NUCLEOTIDE SEQUENCE [LARGE SCALE GENOMIC DNA]</scope>
    <source>
        <strain evidence="13 14">OJF2</strain>
    </source>
</reference>